<reference evidence="1 2" key="1">
    <citation type="submission" date="2020-08" db="EMBL/GenBank/DDBJ databases">
        <title>A Genomic Blueprint of the Chicken Gut Microbiome.</title>
        <authorList>
            <person name="Gilroy R."/>
            <person name="Ravi A."/>
            <person name="Getino M."/>
            <person name="Pursley I."/>
            <person name="Horton D.L."/>
            <person name="Alikhan N.-F."/>
            <person name="Baker D."/>
            <person name="Gharbi K."/>
            <person name="Hall N."/>
            <person name="Watson M."/>
            <person name="Adriaenssens E.M."/>
            <person name="Foster-Nyarko E."/>
            <person name="Jarju S."/>
            <person name="Secka A."/>
            <person name="Antonio M."/>
            <person name="Oren A."/>
            <person name="Chaudhuri R."/>
            <person name="La Ragione R.M."/>
            <person name="Hildebrand F."/>
            <person name="Pallen M.J."/>
        </authorList>
    </citation>
    <scope>NUCLEOTIDE SEQUENCE [LARGE SCALE GENOMIC DNA]</scope>
    <source>
        <strain evidence="1 2">Sa5YUA1</strain>
    </source>
</reference>
<organism evidence="1 2">
    <name type="scientific">Cytobacillus stercorigallinarum</name>
    <dbReference type="NCBI Taxonomy" id="2762240"/>
    <lineage>
        <taxon>Bacteria</taxon>
        <taxon>Bacillati</taxon>
        <taxon>Bacillota</taxon>
        <taxon>Bacilli</taxon>
        <taxon>Bacillales</taxon>
        <taxon>Bacillaceae</taxon>
        <taxon>Cytobacillus</taxon>
    </lineage>
</organism>
<dbReference type="RefSeq" id="WP_191811412.1">
    <property type="nucleotide sequence ID" value="NZ_JACSQT010000002.1"/>
</dbReference>
<dbReference type="EMBL" id="JACSQT010000002">
    <property type="protein sequence ID" value="MBD7936299.1"/>
    <property type="molecule type" value="Genomic_DNA"/>
</dbReference>
<evidence type="ECO:0000313" key="2">
    <source>
        <dbReference type="Proteomes" id="UP000657931"/>
    </source>
</evidence>
<accession>A0ABR8QLI8</accession>
<dbReference type="Proteomes" id="UP000657931">
    <property type="component" value="Unassembled WGS sequence"/>
</dbReference>
<dbReference type="PROSITE" id="PS51257">
    <property type="entry name" value="PROKAR_LIPOPROTEIN"/>
    <property type="match status" value="1"/>
</dbReference>
<evidence type="ECO:0008006" key="3">
    <source>
        <dbReference type="Google" id="ProtNLM"/>
    </source>
</evidence>
<comment type="caution">
    <text evidence="1">The sequence shown here is derived from an EMBL/GenBank/DDBJ whole genome shotgun (WGS) entry which is preliminary data.</text>
</comment>
<name>A0ABR8QLI8_9BACI</name>
<protein>
    <recommendedName>
        <fullName evidence="3">Lipoprotein</fullName>
    </recommendedName>
</protein>
<keyword evidence="2" id="KW-1185">Reference proteome</keyword>
<sequence length="117" mass="13358">MKVLVYTILLSIMFLVGCSDDTTPGSYQSIIMVNGTEYVLTQPENENVQYDRDKKIGKIERKVPIEQIPNSHLSSNELPKGTKLYSTIQDSEYIIAQRPDMNEELLYTLQKNLKSAE</sequence>
<evidence type="ECO:0000313" key="1">
    <source>
        <dbReference type="EMBL" id="MBD7936299.1"/>
    </source>
</evidence>
<proteinExistence type="predicted"/>
<gene>
    <name evidence="1" type="ORF">H9655_04605</name>
</gene>